<dbReference type="KEGG" id="ctp:CTRG_05697"/>
<dbReference type="RefSeq" id="XP_002551399.1">
    <property type="nucleotide sequence ID" value="XM_002551353.1"/>
</dbReference>
<name>C5MI04_CANTT</name>
<accession>C5MI04</accession>
<evidence type="ECO:0000313" key="2">
    <source>
        <dbReference type="Proteomes" id="UP000002037"/>
    </source>
</evidence>
<sequence length="272" mass="32547">MMQIVEYDVCFREFDNITKQLCNFTSSETKISVEKTIEYFHHCFEVYVIINQQGLRIQTGKLDSNVELLEEYINEIRIPLFFRDLIREMARPMITPHKQIYIPRVLEISGRKKYRKLKEQEELIDKLRFDINLRKLSWDNLEIEEIEPAKFGMYHDEKNLISSFNKLPEFRFWTIAILKHIRFNQFRLNYCKDNWVELDKGSDEPFQKMQKASQIFKETNLISGFCVYRNNGKVTINSLSLLGSKVDTRDFQLDFNDRFPTDSKFSSLSQSK</sequence>
<dbReference type="HOGENOM" id="CLU_079441_0_0_1"/>
<dbReference type="Proteomes" id="UP000002037">
    <property type="component" value="Unassembled WGS sequence"/>
</dbReference>
<protein>
    <submittedName>
        <fullName evidence="1">Uncharacterized protein</fullName>
    </submittedName>
</protein>
<proteinExistence type="predicted"/>
<dbReference type="GeneID" id="8300912"/>
<organism evidence="1 2">
    <name type="scientific">Candida tropicalis (strain ATCC MYA-3404 / T1)</name>
    <name type="common">Yeast</name>
    <dbReference type="NCBI Taxonomy" id="294747"/>
    <lineage>
        <taxon>Eukaryota</taxon>
        <taxon>Fungi</taxon>
        <taxon>Dikarya</taxon>
        <taxon>Ascomycota</taxon>
        <taxon>Saccharomycotina</taxon>
        <taxon>Pichiomycetes</taxon>
        <taxon>Debaryomycetaceae</taxon>
        <taxon>Candida/Lodderomyces clade</taxon>
        <taxon>Candida</taxon>
    </lineage>
</organism>
<dbReference type="EMBL" id="GG692403">
    <property type="protein sequence ID" value="EER30701.1"/>
    <property type="molecule type" value="Genomic_DNA"/>
</dbReference>
<evidence type="ECO:0000313" key="1">
    <source>
        <dbReference type="EMBL" id="EER30701.1"/>
    </source>
</evidence>
<keyword evidence="2" id="KW-1185">Reference proteome</keyword>
<dbReference type="OrthoDB" id="4009574at2759"/>
<dbReference type="VEuPathDB" id="FungiDB:CTRG_05697"/>
<gene>
    <name evidence="1" type="ORF">CTRG_05697</name>
</gene>
<dbReference type="InterPro" id="IPR057874">
    <property type="entry name" value="Crypto_dsRNA_S"/>
</dbReference>
<dbReference type="Pfam" id="PF25640">
    <property type="entry name" value="Crypto_dsRNA_S"/>
    <property type="match status" value="1"/>
</dbReference>
<dbReference type="AlphaFoldDB" id="C5MI04"/>
<dbReference type="eggNOG" id="ENOG502T67D">
    <property type="taxonomic scope" value="Eukaryota"/>
</dbReference>
<reference evidence="1 2" key="1">
    <citation type="journal article" date="2009" name="Nature">
        <title>Evolution of pathogenicity and sexual reproduction in eight Candida genomes.</title>
        <authorList>
            <person name="Butler G."/>
            <person name="Rasmussen M.D."/>
            <person name="Lin M.F."/>
            <person name="Santos M.A."/>
            <person name="Sakthikumar S."/>
            <person name="Munro C.A."/>
            <person name="Rheinbay E."/>
            <person name="Grabherr M."/>
            <person name="Forche A."/>
            <person name="Reedy J.L."/>
            <person name="Agrafioti I."/>
            <person name="Arnaud M.B."/>
            <person name="Bates S."/>
            <person name="Brown A.J."/>
            <person name="Brunke S."/>
            <person name="Costanzo M.C."/>
            <person name="Fitzpatrick D.A."/>
            <person name="de Groot P.W."/>
            <person name="Harris D."/>
            <person name="Hoyer L.L."/>
            <person name="Hube B."/>
            <person name="Klis F.M."/>
            <person name="Kodira C."/>
            <person name="Lennard N."/>
            <person name="Logue M.E."/>
            <person name="Martin R."/>
            <person name="Neiman A.M."/>
            <person name="Nikolaou E."/>
            <person name="Quail M.A."/>
            <person name="Quinn J."/>
            <person name="Santos M.C."/>
            <person name="Schmitzberger F.F."/>
            <person name="Sherlock G."/>
            <person name="Shah P."/>
            <person name="Silverstein K.A."/>
            <person name="Skrzypek M.S."/>
            <person name="Soll D."/>
            <person name="Staggs R."/>
            <person name="Stansfield I."/>
            <person name="Stumpf M.P."/>
            <person name="Sudbery P.E."/>
            <person name="Srikantha T."/>
            <person name="Zeng Q."/>
            <person name="Berman J."/>
            <person name="Berriman M."/>
            <person name="Heitman J."/>
            <person name="Gow N.A."/>
            <person name="Lorenz M.C."/>
            <person name="Birren B.W."/>
            <person name="Kellis M."/>
            <person name="Cuomo C.A."/>
        </authorList>
    </citation>
    <scope>NUCLEOTIDE SEQUENCE [LARGE SCALE GENOMIC DNA]</scope>
    <source>
        <strain evidence="2">ATCC MYA-3404 / T1</strain>
    </source>
</reference>